<feature type="chain" id="PRO_5043674501" evidence="3">
    <location>
        <begin position="27"/>
        <end position="650"/>
    </location>
</feature>
<gene>
    <name evidence="4" type="ORF">PoB_007272900</name>
</gene>
<feature type="region of interest" description="Disordered" evidence="1">
    <location>
        <begin position="378"/>
        <end position="650"/>
    </location>
</feature>
<feature type="compositionally biased region" description="Low complexity" evidence="1">
    <location>
        <begin position="623"/>
        <end position="637"/>
    </location>
</feature>
<keyword evidence="2" id="KW-0812">Transmembrane</keyword>
<feature type="transmembrane region" description="Helical" evidence="2">
    <location>
        <begin position="299"/>
        <end position="322"/>
    </location>
</feature>
<feature type="compositionally biased region" description="Polar residues" evidence="1">
    <location>
        <begin position="268"/>
        <end position="277"/>
    </location>
</feature>
<feature type="signal peptide" evidence="3">
    <location>
        <begin position="1"/>
        <end position="26"/>
    </location>
</feature>
<comment type="caution">
    <text evidence="4">The sequence shown here is derived from an EMBL/GenBank/DDBJ whole genome shotgun (WGS) entry which is preliminary data.</text>
</comment>
<feature type="compositionally biased region" description="Basic and acidic residues" evidence="1">
    <location>
        <begin position="587"/>
        <end position="596"/>
    </location>
</feature>
<organism evidence="4 5">
    <name type="scientific">Plakobranchus ocellatus</name>
    <dbReference type="NCBI Taxonomy" id="259542"/>
    <lineage>
        <taxon>Eukaryota</taxon>
        <taxon>Metazoa</taxon>
        <taxon>Spiralia</taxon>
        <taxon>Lophotrochozoa</taxon>
        <taxon>Mollusca</taxon>
        <taxon>Gastropoda</taxon>
        <taxon>Heterobranchia</taxon>
        <taxon>Euthyneura</taxon>
        <taxon>Panpulmonata</taxon>
        <taxon>Sacoglossa</taxon>
        <taxon>Placobranchoidea</taxon>
        <taxon>Plakobranchidae</taxon>
        <taxon>Plakobranchus</taxon>
    </lineage>
</organism>
<proteinExistence type="predicted"/>
<feature type="compositionally biased region" description="Polar residues" evidence="1">
    <location>
        <begin position="534"/>
        <end position="554"/>
    </location>
</feature>
<accession>A0AAV4DPT1</accession>
<name>A0AAV4DPT1_9GAST</name>
<feature type="compositionally biased region" description="Polar residues" evidence="1">
    <location>
        <begin position="220"/>
        <end position="229"/>
    </location>
</feature>
<evidence type="ECO:0000313" key="4">
    <source>
        <dbReference type="EMBL" id="GFO46224.1"/>
    </source>
</evidence>
<keyword evidence="2" id="KW-1133">Transmembrane helix</keyword>
<reference evidence="4 5" key="1">
    <citation type="journal article" date="2021" name="Elife">
        <title>Chloroplast acquisition without the gene transfer in kleptoplastic sea slugs, Plakobranchus ocellatus.</title>
        <authorList>
            <person name="Maeda T."/>
            <person name="Takahashi S."/>
            <person name="Yoshida T."/>
            <person name="Shimamura S."/>
            <person name="Takaki Y."/>
            <person name="Nagai Y."/>
            <person name="Toyoda A."/>
            <person name="Suzuki Y."/>
            <person name="Arimoto A."/>
            <person name="Ishii H."/>
            <person name="Satoh N."/>
            <person name="Nishiyama T."/>
            <person name="Hasebe M."/>
            <person name="Maruyama T."/>
            <person name="Minagawa J."/>
            <person name="Obokata J."/>
            <person name="Shigenobu S."/>
        </authorList>
    </citation>
    <scope>NUCLEOTIDE SEQUENCE [LARGE SCALE GENOMIC DNA]</scope>
</reference>
<keyword evidence="5" id="KW-1185">Reference proteome</keyword>
<evidence type="ECO:0000256" key="2">
    <source>
        <dbReference type="SAM" id="Phobius"/>
    </source>
</evidence>
<evidence type="ECO:0000256" key="3">
    <source>
        <dbReference type="SAM" id="SignalP"/>
    </source>
</evidence>
<evidence type="ECO:0000313" key="5">
    <source>
        <dbReference type="Proteomes" id="UP000735302"/>
    </source>
</evidence>
<dbReference type="Proteomes" id="UP000735302">
    <property type="component" value="Unassembled WGS sequence"/>
</dbReference>
<protein>
    <submittedName>
        <fullName evidence="4">Uncharacterized protein</fullName>
    </submittedName>
</protein>
<sequence>MQSRNRTRIFLPPVLLLVLLLHSTVCDGLSASETENYPTVQALLGRDIGDAPEIEFPGNVRLAYDLTLLNSFFQCLCNNTTIDCYVHYEAIGKIATGSTRQAYRVTRVESTHSSLDKDAGQLDSRQEFASYECTPPMRRSKTSTCQRSSNDASIATPPLKEDFHDACDFKCVNIDWSSDVKYRNFGKRHSESDVGFCVHSSEADHSNKKLNDKTLGQGDGNSSEDINNGNKDEINGVSSMEMYTQANTTLANLEATNDTAHPVRDSTQKSSGENVGTGTEGKKDAIEKDCRGHKKDLKYLGIGLAVSVILNFALLIACIYLCTNTKRKISRRLSTLSKPGSGSGKEINPLALENLQAKYRGSINMAYQDVEEDEVLATGNKPENSASSPPKRDSTYSSPYIDEDSCDAAISDSHNDASDMYSGKHRPGNAAGASCQDKAPPGGFPSTAVYDGYTPPRAMTQKPMFFRSRSDEPFNRKPEPERYPKSPVLAAKYSSRPKLDIPSRKGVIQKAVAAASGLAKHQDKSTDQEDRADFTQTASANPNDTAGNPANPDTSGARVKPQPRKPRRSLQDGTETNVYSNDADPQQGKKEPRKQSNDSTGDSIYEPIAISTFHDPPPHPGNDDSASSSQNDNSHNSYGDRQSGVYVNYP</sequence>
<feature type="compositionally biased region" description="Polar residues" evidence="1">
    <location>
        <begin position="571"/>
        <end position="584"/>
    </location>
</feature>
<feature type="compositionally biased region" description="Basic and acidic residues" evidence="1">
    <location>
        <begin position="201"/>
        <end position="212"/>
    </location>
</feature>
<evidence type="ECO:0000256" key="1">
    <source>
        <dbReference type="SAM" id="MobiDB-lite"/>
    </source>
</evidence>
<feature type="region of interest" description="Disordered" evidence="1">
    <location>
        <begin position="258"/>
        <end position="283"/>
    </location>
</feature>
<dbReference type="AlphaFoldDB" id="A0AAV4DPT1"/>
<feature type="compositionally biased region" description="Basic and acidic residues" evidence="1">
    <location>
        <begin position="520"/>
        <end position="533"/>
    </location>
</feature>
<keyword evidence="3" id="KW-0732">Signal</keyword>
<dbReference type="EMBL" id="BLXT01008173">
    <property type="protein sequence ID" value="GFO46224.1"/>
    <property type="molecule type" value="Genomic_DNA"/>
</dbReference>
<feature type="compositionally biased region" description="Basic and acidic residues" evidence="1">
    <location>
        <begin position="468"/>
        <end position="484"/>
    </location>
</feature>
<feature type="region of interest" description="Disordered" evidence="1">
    <location>
        <begin position="201"/>
        <end position="234"/>
    </location>
</feature>
<keyword evidence="2" id="KW-0472">Membrane</keyword>